<organism evidence="3 4">
    <name type="scientific">Hypsibius exemplaris</name>
    <name type="common">Freshwater tardigrade</name>
    <dbReference type="NCBI Taxonomy" id="2072580"/>
    <lineage>
        <taxon>Eukaryota</taxon>
        <taxon>Metazoa</taxon>
        <taxon>Ecdysozoa</taxon>
        <taxon>Tardigrada</taxon>
        <taxon>Eutardigrada</taxon>
        <taxon>Parachela</taxon>
        <taxon>Hypsibioidea</taxon>
        <taxon>Hypsibiidae</taxon>
        <taxon>Hypsibius</taxon>
    </lineage>
</organism>
<evidence type="ECO:0000256" key="2">
    <source>
        <dbReference type="ARBA" id="ARBA00012701"/>
    </source>
</evidence>
<reference evidence="4" key="1">
    <citation type="submission" date="2017-01" db="EMBL/GenBank/DDBJ databases">
        <title>Comparative genomics of anhydrobiosis in the tardigrade Hypsibius dujardini.</title>
        <authorList>
            <person name="Yoshida Y."/>
            <person name="Koutsovoulos G."/>
            <person name="Laetsch D."/>
            <person name="Stevens L."/>
            <person name="Kumar S."/>
            <person name="Horikawa D."/>
            <person name="Ishino K."/>
            <person name="Komine S."/>
            <person name="Tomita M."/>
            <person name="Blaxter M."/>
            <person name="Arakawa K."/>
        </authorList>
    </citation>
    <scope>NUCLEOTIDE SEQUENCE [LARGE SCALE GENOMIC DNA]</scope>
    <source>
        <strain evidence="4">Z151</strain>
    </source>
</reference>
<dbReference type="SUPFAM" id="SSF54001">
    <property type="entry name" value="Cysteine proteinases"/>
    <property type="match status" value="1"/>
</dbReference>
<dbReference type="OrthoDB" id="10260017at2759"/>
<evidence type="ECO:0000313" key="4">
    <source>
        <dbReference type="Proteomes" id="UP000192578"/>
    </source>
</evidence>
<gene>
    <name evidence="3" type="ORF">BV898_04947</name>
</gene>
<proteinExistence type="inferred from homology"/>
<dbReference type="InterPro" id="IPR038765">
    <property type="entry name" value="Papain-like_cys_pep_sf"/>
</dbReference>
<dbReference type="InterPro" id="IPR001447">
    <property type="entry name" value="Arylamine_N-AcTrfase"/>
</dbReference>
<dbReference type="PANTHER" id="PTHR11786:SF0">
    <property type="entry name" value="ARYLAMINE N-ACETYLTRANSFERASE 4-RELATED"/>
    <property type="match status" value="1"/>
</dbReference>
<name>A0A1W0X171_HYPEX</name>
<dbReference type="PANTHER" id="PTHR11786">
    <property type="entry name" value="N-HYDROXYARYLAMINE O-ACETYLTRANSFERASE"/>
    <property type="match status" value="1"/>
</dbReference>
<dbReference type="EMBL" id="MTYJ01000025">
    <property type="protein sequence ID" value="OQV21188.1"/>
    <property type="molecule type" value="Genomic_DNA"/>
</dbReference>
<dbReference type="AlphaFoldDB" id="A0A1W0X171"/>
<comment type="caution">
    <text evidence="3">The sequence shown here is derived from an EMBL/GenBank/DDBJ whole genome shotgun (WGS) entry which is preliminary data.</text>
</comment>
<dbReference type="Proteomes" id="UP000192578">
    <property type="component" value="Unassembled WGS sequence"/>
</dbReference>
<dbReference type="GO" id="GO:0004060">
    <property type="term" value="F:arylamine N-acetyltransferase activity"/>
    <property type="evidence" value="ECO:0007669"/>
    <property type="project" value="UniProtKB-EC"/>
</dbReference>
<accession>A0A1W0X171</accession>
<dbReference type="InterPro" id="IPR053710">
    <property type="entry name" value="Arylamine_NAT_domain_sf"/>
</dbReference>
<dbReference type="Gene3D" id="3.30.2140.20">
    <property type="match status" value="1"/>
</dbReference>
<evidence type="ECO:0000256" key="1">
    <source>
        <dbReference type="ARBA" id="ARBA00006547"/>
    </source>
</evidence>
<comment type="similarity">
    <text evidence="1">Belongs to the arylamine N-acetyltransferase family.</text>
</comment>
<keyword evidence="4" id="KW-1185">Reference proteome</keyword>
<protein>
    <recommendedName>
        <fullName evidence="2">arylamine N-acetyltransferase</fullName>
        <ecNumber evidence="2">2.3.1.5</ecNumber>
    </recommendedName>
</protein>
<dbReference type="EC" id="2.3.1.5" evidence="2"/>
<evidence type="ECO:0000313" key="3">
    <source>
        <dbReference type="EMBL" id="OQV21188.1"/>
    </source>
</evidence>
<dbReference type="Pfam" id="PF00797">
    <property type="entry name" value="Acetyltransf_2"/>
    <property type="match status" value="1"/>
</dbReference>
<sequence length="321" mass="36094">MPSNYLTKAEAQDFITNSLHVPLTDQELLGVDLSVSLLQKICFAFTEHVPYSTMRYIPTPPEERELPTLEYVKHTGLNKLGGLCFETNVFLHWLLAGVGFDVDFLISKVFGSDFYNHALNVVRVCGKDYLADGGITPLMTENLICLDFDGDVSPISIQSIWEVRLKRHTSDDGQILFTGDFRWTENTAIPNWPVPIEDGWACLYNEVPYKRLSLAKLSALLRPAYMDPVIAPVISRLFCLIFPRGRLVMIRGTVLYYEEDGRQRTVVRTGSAEELVQLILKHFGEFATEAVVRRAVKAHAANGKVPDGWANFPDVDRGING</sequence>